<dbReference type="Proteomes" id="UP000587760">
    <property type="component" value="Unassembled WGS sequence"/>
</dbReference>
<dbReference type="GO" id="GO:0003677">
    <property type="term" value="F:DNA binding"/>
    <property type="evidence" value="ECO:0007669"/>
    <property type="project" value="InterPro"/>
</dbReference>
<evidence type="ECO:0000259" key="6">
    <source>
        <dbReference type="PROSITE" id="PS50943"/>
    </source>
</evidence>
<evidence type="ECO:0000256" key="3">
    <source>
        <dbReference type="ARBA" id="ARBA00022989"/>
    </source>
</evidence>
<feature type="transmembrane region" description="Helical" evidence="5">
    <location>
        <begin position="147"/>
        <end position="169"/>
    </location>
</feature>
<keyword evidence="4 5" id="KW-0472">Membrane</keyword>
<dbReference type="SUPFAM" id="SSF47413">
    <property type="entry name" value="lambda repressor-like DNA-binding domains"/>
    <property type="match status" value="1"/>
</dbReference>
<dbReference type="Pfam" id="PF09685">
    <property type="entry name" value="MamF_MmsF"/>
    <property type="match status" value="1"/>
</dbReference>
<comment type="subcellular location">
    <subcellularLocation>
        <location evidence="1">Membrane</location>
        <topology evidence="1">Multi-pass membrane protein</topology>
    </subcellularLocation>
</comment>
<sequence length="194" mass="21912">MKQPEIGKTVADLRLKKGMTQEKLAELCEVSTRTIQRIESGEVDPRSFTLNNLSNILEFDFYTDDEKGELFWITLMHVSSVLAILIIPLLIWSFRKKSSLKIDDHGRMVLNFQITMTILLFGTVILYTVLMPALLIFLEKSGDLSDALAVIISLSGIVPLIALGIICFVQGIRNALRALQEQPCRYILSIPFLR</sequence>
<proteinExistence type="predicted"/>
<reference evidence="7 8" key="1">
    <citation type="submission" date="2020-08" db="EMBL/GenBank/DDBJ databases">
        <title>Genomic Encyclopedia of Type Strains, Phase IV (KMG-IV): sequencing the most valuable type-strain genomes for metagenomic binning, comparative biology and taxonomic classification.</title>
        <authorList>
            <person name="Goeker M."/>
        </authorList>
    </citation>
    <scope>NUCLEOTIDE SEQUENCE [LARGE SCALE GENOMIC DNA]</scope>
    <source>
        <strain evidence="7 8">DSM 2461</strain>
    </source>
</reference>
<feature type="transmembrane region" description="Helical" evidence="5">
    <location>
        <begin position="70"/>
        <end position="94"/>
    </location>
</feature>
<name>A0A841RA75_9SPIO</name>
<feature type="domain" description="HTH cro/C1-type" evidence="6">
    <location>
        <begin position="10"/>
        <end position="61"/>
    </location>
</feature>
<gene>
    <name evidence="7" type="ORF">HNR50_003963</name>
</gene>
<dbReference type="EMBL" id="JACHGJ010000010">
    <property type="protein sequence ID" value="MBB6482274.1"/>
    <property type="molecule type" value="Genomic_DNA"/>
</dbReference>
<keyword evidence="3 5" id="KW-1133">Transmembrane helix</keyword>
<evidence type="ECO:0000256" key="1">
    <source>
        <dbReference type="ARBA" id="ARBA00004141"/>
    </source>
</evidence>
<dbReference type="InterPro" id="IPR019109">
    <property type="entry name" value="MamF_MmsF"/>
</dbReference>
<dbReference type="InterPro" id="IPR010982">
    <property type="entry name" value="Lambda_DNA-bd_dom_sf"/>
</dbReference>
<dbReference type="Gene3D" id="1.10.260.40">
    <property type="entry name" value="lambda repressor-like DNA-binding domains"/>
    <property type="match status" value="1"/>
</dbReference>
<dbReference type="InterPro" id="IPR001387">
    <property type="entry name" value="Cro/C1-type_HTH"/>
</dbReference>
<dbReference type="SMART" id="SM00530">
    <property type="entry name" value="HTH_XRE"/>
    <property type="match status" value="1"/>
</dbReference>
<feature type="transmembrane region" description="Helical" evidence="5">
    <location>
        <begin position="114"/>
        <end position="135"/>
    </location>
</feature>
<evidence type="ECO:0000313" key="7">
    <source>
        <dbReference type="EMBL" id="MBB6482274.1"/>
    </source>
</evidence>
<evidence type="ECO:0000256" key="4">
    <source>
        <dbReference type="ARBA" id="ARBA00023136"/>
    </source>
</evidence>
<dbReference type="PROSITE" id="PS50943">
    <property type="entry name" value="HTH_CROC1"/>
    <property type="match status" value="1"/>
</dbReference>
<dbReference type="Pfam" id="PF01381">
    <property type="entry name" value="HTH_3"/>
    <property type="match status" value="1"/>
</dbReference>
<dbReference type="AlphaFoldDB" id="A0A841RA75"/>
<dbReference type="RefSeq" id="WP_184748506.1">
    <property type="nucleotide sequence ID" value="NZ_JACHGJ010000010.1"/>
</dbReference>
<comment type="caution">
    <text evidence="7">The sequence shown here is derived from an EMBL/GenBank/DDBJ whole genome shotgun (WGS) entry which is preliminary data.</text>
</comment>
<protein>
    <submittedName>
        <fullName evidence="7">Putative Tic20 family protein</fullName>
    </submittedName>
</protein>
<keyword evidence="8" id="KW-1185">Reference proteome</keyword>
<dbReference type="CDD" id="cd00093">
    <property type="entry name" value="HTH_XRE"/>
    <property type="match status" value="1"/>
</dbReference>
<keyword evidence="2 5" id="KW-0812">Transmembrane</keyword>
<evidence type="ECO:0000313" key="8">
    <source>
        <dbReference type="Proteomes" id="UP000587760"/>
    </source>
</evidence>
<evidence type="ECO:0000256" key="5">
    <source>
        <dbReference type="SAM" id="Phobius"/>
    </source>
</evidence>
<evidence type="ECO:0000256" key="2">
    <source>
        <dbReference type="ARBA" id="ARBA00022692"/>
    </source>
</evidence>
<accession>A0A841RA75</accession>
<organism evidence="7 8">
    <name type="scientific">Spirochaeta isovalerica</name>
    <dbReference type="NCBI Taxonomy" id="150"/>
    <lineage>
        <taxon>Bacteria</taxon>
        <taxon>Pseudomonadati</taxon>
        <taxon>Spirochaetota</taxon>
        <taxon>Spirochaetia</taxon>
        <taxon>Spirochaetales</taxon>
        <taxon>Spirochaetaceae</taxon>
        <taxon>Spirochaeta</taxon>
    </lineage>
</organism>